<dbReference type="WBParaSite" id="TREG1_136410.1">
    <property type="protein sequence ID" value="TREG1_136410.1"/>
    <property type="gene ID" value="TREG1_136410"/>
</dbReference>
<reference evidence="2" key="1">
    <citation type="submission" date="2022-06" db="EMBL/GenBank/DDBJ databases">
        <authorList>
            <person name="Berger JAMES D."/>
            <person name="Berger JAMES D."/>
        </authorList>
    </citation>
    <scope>NUCLEOTIDE SEQUENCE [LARGE SCALE GENOMIC DNA]</scope>
</reference>
<name>A0AA85J7Y0_TRIRE</name>
<feature type="coiled-coil region" evidence="1">
    <location>
        <begin position="225"/>
        <end position="263"/>
    </location>
</feature>
<evidence type="ECO:0000313" key="3">
    <source>
        <dbReference type="WBParaSite" id="TREG1_136410.1"/>
    </source>
</evidence>
<dbReference type="Proteomes" id="UP000050795">
    <property type="component" value="Unassembled WGS sequence"/>
</dbReference>
<sequence>MDYSTLANKLLEFRAIACDPGAVDRSIDEEYLRRYKWCEENRQIGIRNAREMEARRKGNAVRLNSQKQYECNLLSKMKSEEVRNILKEEQNKTEESLAANVKRKLEEEDRIIHERTMLRETEPELRDLASKIRAKLVGRILESQIHSKRVEKMNEIKQEVEWEKQLLKADAMEESYEIMKSKLRDEKLREEARQFTYDKLTGNTQKDRDARADKEESKRIIDRLVAEENKQIEKEAEERKRINERIRKEYQKFIEQCEKDKAKKADEIEFERQLLKEFSAYNNRLDERKQVKKDRINERIKKQEEIERERELERQILEKAQREKAELEAKKLAEKKRLCEEMKKYRQEHIAQNQSRLCKEKEEYEVYLKELEKHRAKVEAERQAMLKEYAEYLKMMHAEILIFHQK</sequence>
<evidence type="ECO:0000256" key="1">
    <source>
        <dbReference type="SAM" id="Coils"/>
    </source>
</evidence>
<feature type="coiled-coil region" evidence="1">
    <location>
        <begin position="302"/>
        <end position="388"/>
    </location>
</feature>
<evidence type="ECO:0000313" key="2">
    <source>
        <dbReference type="Proteomes" id="UP000050795"/>
    </source>
</evidence>
<keyword evidence="1" id="KW-0175">Coiled coil</keyword>
<proteinExistence type="predicted"/>
<protein>
    <recommendedName>
        <fullName evidence="4">Trichohyalin-plectin-homology domain-containing protein</fullName>
    </recommendedName>
</protein>
<keyword evidence="2" id="KW-1185">Reference proteome</keyword>
<reference evidence="3" key="2">
    <citation type="submission" date="2023-11" db="UniProtKB">
        <authorList>
            <consortium name="WormBaseParasite"/>
        </authorList>
    </citation>
    <scope>IDENTIFICATION</scope>
</reference>
<dbReference type="AlphaFoldDB" id="A0AA85J7Y0"/>
<accession>A0AA85J7Y0</accession>
<organism evidence="2 3">
    <name type="scientific">Trichobilharzia regenti</name>
    <name type="common">Nasal bird schistosome</name>
    <dbReference type="NCBI Taxonomy" id="157069"/>
    <lineage>
        <taxon>Eukaryota</taxon>
        <taxon>Metazoa</taxon>
        <taxon>Spiralia</taxon>
        <taxon>Lophotrochozoa</taxon>
        <taxon>Platyhelminthes</taxon>
        <taxon>Trematoda</taxon>
        <taxon>Digenea</taxon>
        <taxon>Strigeidida</taxon>
        <taxon>Schistosomatoidea</taxon>
        <taxon>Schistosomatidae</taxon>
        <taxon>Trichobilharzia</taxon>
    </lineage>
</organism>
<evidence type="ECO:0008006" key="4">
    <source>
        <dbReference type="Google" id="ProtNLM"/>
    </source>
</evidence>